<dbReference type="PROSITE" id="PS00139">
    <property type="entry name" value="THIOL_PROTEASE_CYS"/>
    <property type="match status" value="1"/>
</dbReference>
<dbReference type="EMBL" id="JAPFFF010000012">
    <property type="protein sequence ID" value="KAK8876471.1"/>
    <property type="molecule type" value="Genomic_DNA"/>
</dbReference>
<evidence type="ECO:0000259" key="3">
    <source>
        <dbReference type="SMART" id="SM00645"/>
    </source>
</evidence>
<dbReference type="InterPro" id="IPR000668">
    <property type="entry name" value="Peptidase_C1A_C"/>
</dbReference>
<gene>
    <name evidence="5" type="ORF">M9Y10_006684</name>
</gene>
<proteinExistence type="inferred from homology"/>
<comment type="similarity">
    <text evidence="1">Belongs to the peptidase C1 family.</text>
</comment>
<accession>A0ABR2JFC1</accession>
<dbReference type="Pfam" id="PF08246">
    <property type="entry name" value="Inhibitor_I29"/>
    <property type="match status" value="1"/>
</dbReference>
<evidence type="ECO:0000256" key="2">
    <source>
        <dbReference type="ARBA" id="ARBA00023157"/>
    </source>
</evidence>
<dbReference type="InterPro" id="IPR013201">
    <property type="entry name" value="Prot_inhib_I29"/>
</dbReference>
<reference evidence="5 6" key="1">
    <citation type="submission" date="2024-04" db="EMBL/GenBank/DDBJ databases">
        <title>Tritrichomonas musculus Genome.</title>
        <authorList>
            <person name="Alves-Ferreira E."/>
            <person name="Grigg M."/>
            <person name="Lorenzi H."/>
            <person name="Galac M."/>
        </authorList>
    </citation>
    <scope>NUCLEOTIDE SEQUENCE [LARGE SCALE GENOMIC DNA]</scope>
    <source>
        <strain evidence="5 6">EAF2021</strain>
    </source>
</reference>
<keyword evidence="6" id="KW-1185">Reference proteome</keyword>
<dbReference type="InterPro" id="IPR038765">
    <property type="entry name" value="Papain-like_cys_pep_sf"/>
</dbReference>
<dbReference type="Gene3D" id="3.90.70.10">
    <property type="entry name" value="Cysteine proteinases"/>
    <property type="match status" value="1"/>
</dbReference>
<evidence type="ECO:0000313" key="5">
    <source>
        <dbReference type="EMBL" id="KAK8876471.1"/>
    </source>
</evidence>
<dbReference type="Proteomes" id="UP001470230">
    <property type="component" value="Unassembled WGS sequence"/>
</dbReference>
<sequence>MFFLFSILSASRLQILNEERSFLSWMRSNSQFYIGDEYHFRLGIFIANQRYVNEYNRKANLKFRLGMNKLSCYTPSEYRTLLGHIDKPHPANAQVVKSNKDPLTLPDSVNWIEKGAVNEIRDQGQCGSCWAFAAIAACESVYQIESGNLLQFSEQNLVDCVPDSAGCNGGNGFTAFVYIRDKQDHKFALRDDYPYTATTETCKWESVASKGAGYIKSYIFVIPHSEVDLKIKVADWGVVDSAIDASASAFQLYSGGIYTDTACSSYFRNHEVGVVGYGTEDGTEYWLVRNSWGTSWGEAGYFRILRGTFTNLCGIASDAYIPYTRLI</sequence>
<dbReference type="PRINTS" id="PR00705">
    <property type="entry name" value="PAPAIN"/>
</dbReference>
<dbReference type="Pfam" id="PF00112">
    <property type="entry name" value="Peptidase_C1"/>
    <property type="match status" value="1"/>
</dbReference>
<protein>
    <submittedName>
        <fullName evidence="5">Uncharacterized protein</fullName>
    </submittedName>
</protein>
<comment type="caution">
    <text evidence="5">The sequence shown here is derived from an EMBL/GenBank/DDBJ whole genome shotgun (WGS) entry which is preliminary data.</text>
</comment>
<name>A0ABR2JFC1_9EUKA</name>
<dbReference type="SUPFAM" id="SSF54001">
    <property type="entry name" value="Cysteine proteinases"/>
    <property type="match status" value="1"/>
</dbReference>
<organism evidence="5 6">
    <name type="scientific">Tritrichomonas musculus</name>
    <dbReference type="NCBI Taxonomy" id="1915356"/>
    <lineage>
        <taxon>Eukaryota</taxon>
        <taxon>Metamonada</taxon>
        <taxon>Parabasalia</taxon>
        <taxon>Tritrichomonadida</taxon>
        <taxon>Tritrichomonadidae</taxon>
        <taxon>Tritrichomonas</taxon>
    </lineage>
</organism>
<dbReference type="InterPro" id="IPR013128">
    <property type="entry name" value="Peptidase_C1A"/>
</dbReference>
<feature type="domain" description="Cathepsin propeptide inhibitor" evidence="4">
    <location>
        <begin position="22"/>
        <end position="78"/>
    </location>
</feature>
<evidence type="ECO:0000259" key="4">
    <source>
        <dbReference type="SMART" id="SM00848"/>
    </source>
</evidence>
<dbReference type="InterPro" id="IPR025661">
    <property type="entry name" value="Pept_asp_AS"/>
</dbReference>
<dbReference type="PROSITE" id="PS00640">
    <property type="entry name" value="THIOL_PROTEASE_ASN"/>
    <property type="match status" value="1"/>
</dbReference>
<dbReference type="SMART" id="SM00848">
    <property type="entry name" value="Inhibitor_I29"/>
    <property type="match status" value="1"/>
</dbReference>
<dbReference type="CDD" id="cd02248">
    <property type="entry name" value="Peptidase_C1A"/>
    <property type="match status" value="1"/>
</dbReference>
<dbReference type="PANTHER" id="PTHR12411">
    <property type="entry name" value="CYSTEINE PROTEASE FAMILY C1-RELATED"/>
    <property type="match status" value="1"/>
</dbReference>
<dbReference type="InterPro" id="IPR039417">
    <property type="entry name" value="Peptidase_C1A_papain-like"/>
</dbReference>
<evidence type="ECO:0000256" key="1">
    <source>
        <dbReference type="ARBA" id="ARBA00008455"/>
    </source>
</evidence>
<evidence type="ECO:0000313" key="6">
    <source>
        <dbReference type="Proteomes" id="UP001470230"/>
    </source>
</evidence>
<dbReference type="InterPro" id="IPR000169">
    <property type="entry name" value="Pept_cys_AS"/>
</dbReference>
<dbReference type="SMART" id="SM00645">
    <property type="entry name" value="Pept_C1"/>
    <property type="match status" value="1"/>
</dbReference>
<feature type="domain" description="Peptidase C1A papain C-terminal" evidence="3">
    <location>
        <begin position="105"/>
        <end position="323"/>
    </location>
</feature>
<keyword evidence="2" id="KW-1015">Disulfide bond</keyword>